<accession>A0ABS2GHG8</accession>
<dbReference type="PANTHER" id="PTHR43386:SF1">
    <property type="entry name" value="D,D-DIPEPTIDE TRANSPORT SYSTEM PERMEASE PROTEIN DDPC-RELATED"/>
    <property type="match status" value="1"/>
</dbReference>
<feature type="transmembrane region" description="Helical" evidence="8">
    <location>
        <begin position="79"/>
        <end position="99"/>
    </location>
</feature>
<feature type="transmembrane region" description="Helical" evidence="8">
    <location>
        <begin position="237"/>
        <end position="259"/>
    </location>
</feature>
<dbReference type="InterPro" id="IPR000515">
    <property type="entry name" value="MetI-like"/>
</dbReference>
<dbReference type="Gene3D" id="1.10.3720.10">
    <property type="entry name" value="MetI-like"/>
    <property type="match status" value="1"/>
</dbReference>
<dbReference type="RefSeq" id="WP_205087687.1">
    <property type="nucleotide sequence ID" value="NZ_JACJLA010000006.1"/>
</dbReference>
<dbReference type="NCBIfam" id="NF045474">
    <property type="entry name" value="Opp2C"/>
    <property type="match status" value="1"/>
</dbReference>
<evidence type="ECO:0000256" key="5">
    <source>
        <dbReference type="ARBA" id="ARBA00022989"/>
    </source>
</evidence>
<dbReference type="EMBL" id="JACJLA010000006">
    <property type="protein sequence ID" value="MBM6912589.1"/>
    <property type="molecule type" value="Genomic_DNA"/>
</dbReference>
<dbReference type="InterPro" id="IPR035906">
    <property type="entry name" value="MetI-like_sf"/>
</dbReference>
<comment type="subcellular location">
    <subcellularLocation>
        <location evidence="1 8">Cell membrane</location>
        <topology evidence="1 8">Multi-pass membrane protein</topology>
    </subcellularLocation>
</comment>
<evidence type="ECO:0000256" key="2">
    <source>
        <dbReference type="ARBA" id="ARBA00022448"/>
    </source>
</evidence>
<keyword evidence="5 8" id="KW-1133">Transmembrane helix</keyword>
<keyword evidence="11" id="KW-1185">Reference proteome</keyword>
<feature type="domain" description="ABC transmembrane type-1" evidence="9">
    <location>
        <begin position="75"/>
        <end position="260"/>
    </location>
</feature>
<evidence type="ECO:0000256" key="7">
    <source>
        <dbReference type="ARBA" id="ARBA00024202"/>
    </source>
</evidence>
<dbReference type="Pfam" id="PF00528">
    <property type="entry name" value="BPD_transp_1"/>
    <property type="match status" value="1"/>
</dbReference>
<gene>
    <name evidence="10" type="ORF">H6A01_04530</name>
</gene>
<protein>
    <submittedName>
        <fullName evidence="10">ABC transporter permease</fullName>
    </submittedName>
</protein>
<comment type="similarity">
    <text evidence="7">Belongs to the binding-protein-dependent transport system permease family. OppBC subfamily.</text>
</comment>
<proteinExistence type="inferred from homology"/>
<evidence type="ECO:0000313" key="10">
    <source>
        <dbReference type="EMBL" id="MBM6912589.1"/>
    </source>
</evidence>
<reference evidence="10 11" key="1">
    <citation type="journal article" date="2021" name="Sci. Rep.">
        <title>The distribution of antibiotic resistance genes in chicken gut microbiota commensals.</title>
        <authorList>
            <person name="Juricova H."/>
            <person name="Matiasovicova J."/>
            <person name="Kubasova T."/>
            <person name="Cejkova D."/>
            <person name="Rychlik I."/>
        </authorList>
    </citation>
    <scope>NUCLEOTIDE SEQUENCE [LARGE SCALE GENOMIC DNA]</scope>
    <source>
        <strain evidence="10 11">An537</strain>
    </source>
</reference>
<keyword evidence="3" id="KW-1003">Cell membrane</keyword>
<keyword evidence="6 8" id="KW-0472">Membrane</keyword>
<name>A0ABS2GHG8_9FIRM</name>
<evidence type="ECO:0000256" key="1">
    <source>
        <dbReference type="ARBA" id="ARBA00004651"/>
    </source>
</evidence>
<dbReference type="Proteomes" id="UP000707138">
    <property type="component" value="Unassembled WGS sequence"/>
</dbReference>
<feature type="transmembrane region" description="Helical" evidence="8">
    <location>
        <begin position="189"/>
        <end position="217"/>
    </location>
</feature>
<dbReference type="InterPro" id="IPR053385">
    <property type="entry name" value="ABC_transport_permease"/>
</dbReference>
<evidence type="ECO:0000256" key="3">
    <source>
        <dbReference type="ARBA" id="ARBA00022475"/>
    </source>
</evidence>
<dbReference type="SUPFAM" id="SSF161098">
    <property type="entry name" value="MetI-like"/>
    <property type="match status" value="1"/>
</dbReference>
<keyword evidence="2 8" id="KW-0813">Transport</keyword>
<keyword evidence="4 8" id="KW-0812">Transmembrane</keyword>
<feature type="transmembrane region" description="Helical" evidence="8">
    <location>
        <begin position="106"/>
        <end position="127"/>
    </location>
</feature>
<feature type="transmembrane region" description="Helical" evidence="8">
    <location>
        <begin position="12"/>
        <end position="30"/>
    </location>
</feature>
<evidence type="ECO:0000256" key="6">
    <source>
        <dbReference type="ARBA" id="ARBA00023136"/>
    </source>
</evidence>
<organism evidence="10 11">
    <name type="scientific">Veillonella magna</name>
    <dbReference type="NCBI Taxonomy" id="464322"/>
    <lineage>
        <taxon>Bacteria</taxon>
        <taxon>Bacillati</taxon>
        <taxon>Bacillota</taxon>
        <taxon>Negativicutes</taxon>
        <taxon>Veillonellales</taxon>
        <taxon>Veillonellaceae</taxon>
        <taxon>Veillonella</taxon>
    </lineage>
</organism>
<dbReference type="InterPro" id="IPR050366">
    <property type="entry name" value="BP-dependent_transpt_permease"/>
</dbReference>
<evidence type="ECO:0000256" key="4">
    <source>
        <dbReference type="ARBA" id="ARBA00022692"/>
    </source>
</evidence>
<dbReference type="PROSITE" id="PS50928">
    <property type="entry name" value="ABC_TM1"/>
    <property type="match status" value="1"/>
</dbReference>
<evidence type="ECO:0000259" key="9">
    <source>
        <dbReference type="PROSITE" id="PS50928"/>
    </source>
</evidence>
<sequence>MKIMNEKKRYFITYSVLLGVMILIALIGPLCMSTDIYTSDLGRALQAPSADHWFGTDKLGRDVFARIIHGMQLSLGMSFSIVSLMAMTGTLVGVVAGFYGGKVEMVLMRLCDIMISFPGIILAIAIAGVMGGSIGNAILALTLVGWAKYARIVRSLVLKVRGEDYVTAARLSGASPFVIMRRHILPNTLPLVCVTAGMDLGTMILEVAGLSFLGFGAQPPTPEWGRMLNEGRQYLQMAPWLMVFPGVAILLVVTVFNLWSDSLRDILDPKQL</sequence>
<evidence type="ECO:0000256" key="8">
    <source>
        <dbReference type="RuleBase" id="RU363032"/>
    </source>
</evidence>
<dbReference type="CDD" id="cd06261">
    <property type="entry name" value="TM_PBP2"/>
    <property type="match status" value="1"/>
</dbReference>
<dbReference type="PANTHER" id="PTHR43386">
    <property type="entry name" value="OLIGOPEPTIDE TRANSPORT SYSTEM PERMEASE PROTEIN APPC"/>
    <property type="match status" value="1"/>
</dbReference>
<evidence type="ECO:0000313" key="11">
    <source>
        <dbReference type="Proteomes" id="UP000707138"/>
    </source>
</evidence>
<comment type="caution">
    <text evidence="10">The sequence shown here is derived from an EMBL/GenBank/DDBJ whole genome shotgun (WGS) entry which is preliminary data.</text>
</comment>